<dbReference type="GO" id="GO:0036513">
    <property type="term" value="C:Derlin-1 retrotranslocation complex"/>
    <property type="evidence" value="ECO:0007669"/>
    <property type="project" value="TreeGrafter"/>
</dbReference>
<dbReference type="InterPro" id="IPR009703">
    <property type="entry name" value="Selenoprotein_S"/>
</dbReference>
<evidence type="ECO:0000256" key="7">
    <source>
        <dbReference type="ARBA" id="ARBA00022933"/>
    </source>
</evidence>
<feature type="compositionally biased region" description="Basic and acidic residues" evidence="10">
    <location>
        <begin position="123"/>
        <end position="134"/>
    </location>
</feature>
<dbReference type="PANTHER" id="PTHR28621">
    <property type="entry name" value="SELENOPROTEIN S"/>
    <property type="match status" value="1"/>
</dbReference>
<gene>
    <name evidence="12" type="primary">Sels-002</name>
</gene>
<feature type="transmembrane region" description="Helical" evidence="11">
    <location>
        <begin position="42"/>
        <end position="60"/>
    </location>
</feature>
<evidence type="ECO:0000256" key="3">
    <source>
        <dbReference type="ARBA" id="ARBA00011034"/>
    </source>
</evidence>
<evidence type="ECO:0000256" key="5">
    <source>
        <dbReference type="ARBA" id="ARBA00022692"/>
    </source>
</evidence>
<dbReference type="GO" id="GO:0030970">
    <property type="term" value="P:retrograde protein transport, ER to cytosol"/>
    <property type="evidence" value="ECO:0007669"/>
    <property type="project" value="TreeGrafter"/>
</dbReference>
<dbReference type="PANTHER" id="PTHR28621:SF1">
    <property type="entry name" value="SELENOPROTEIN S"/>
    <property type="match status" value="1"/>
</dbReference>
<evidence type="ECO:0000313" key="12">
    <source>
        <dbReference type="EMBL" id="CAB3265963.1"/>
    </source>
</evidence>
<dbReference type="EMBL" id="LR790101">
    <property type="protein sequence ID" value="CAB3265963.1"/>
    <property type="molecule type" value="mRNA"/>
</dbReference>
<reference evidence="12" key="1">
    <citation type="submission" date="2020-04" db="EMBL/GenBank/DDBJ databases">
        <authorList>
            <person name="Neveu A P."/>
        </authorList>
    </citation>
    <scope>NUCLEOTIDE SEQUENCE</scope>
    <source>
        <tissue evidence="12">Whole embryo</tissue>
    </source>
</reference>
<keyword evidence="8 11" id="KW-1133">Transmembrane helix</keyword>
<feature type="compositionally biased region" description="Gly residues" evidence="10">
    <location>
        <begin position="189"/>
        <end position="199"/>
    </location>
</feature>
<sequence>MADDVLDGGPPPEGAEHPNLVNQNPYAIVSAFNSVLMFIQSYGWFMIFGFVFSMVVWSNFETPIRRFFQKRKRQFDVTDNMTPEQIEARMEAMDLARRRMQEKYDREARQRAEIRQQMEEEKRQRLIDDHDAMKAGKTQSGTQKKIEKKLEQINTTNVIKKNKDAKPLRPPTHSPLGGTSSGPSTRWRPGGGRGPSAGG</sequence>
<dbReference type="GO" id="GO:0030968">
    <property type="term" value="P:endoplasmic reticulum unfolded protein response"/>
    <property type="evidence" value="ECO:0007669"/>
    <property type="project" value="TreeGrafter"/>
</dbReference>
<comment type="subcellular location">
    <subcellularLocation>
        <location evidence="2">Cytoplasm</location>
    </subcellularLocation>
    <subcellularLocation>
        <location evidence="1">Endoplasmic reticulum membrane</location>
        <topology evidence="1">Single-pass membrane protein</topology>
    </subcellularLocation>
</comment>
<evidence type="ECO:0000256" key="11">
    <source>
        <dbReference type="SAM" id="Phobius"/>
    </source>
</evidence>
<dbReference type="GO" id="GO:0036502">
    <property type="term" value="C:Derlin-1-VIMP complex"/>
    <property type="evidence" value="ECO:0007669"/>
    <property type="project" value="TreeGrafter"/>
</dbReference>
<name>A0A6F9DSI3_9ASCI</name>
<proteinExistence type="evidence at transcript level"/>
<evidence type="ECO:0000256" key="2">
    <source>
        <dbReference type="ARBA" id="ARBA00004496"/>
    </source>
</evidence>
<keyword evidence="9 11" id="KW-0472">Membrane</keyword>
<keyword evidence="4" id="KW-0963">Cytoplasm</keyword>
<dbReference type="Gene3D" id="6.10.250.2950">
    <property type="match status" value="1"/>
</dbReference>
<dbReference type="Pfam" id="PF06936">
    <property type="entry name" value="Selenoprotein_S"/>
    <property type="match status" value="1"/>
</dbReference>
<feature type="region of interest" description="Disordered" evidence="10">
    <location>
        <begin position="1"/>
        <end position="20"/>
    </location>
</feature>
<feature type="compositionally biased region" description="Low complexity" evidence="10">
    <location>
        <begin position="174"/>
        <end position="188"/>
    </location>
</feature>
<evidence type="ECO:0000256" key="4">
    <source>
        <dbReference type="ARBA" id="ARBA00022490"/>
    </source>
</evidence>
<evidence type="ECO:0000256" key="6">
    <source>
        <dbReference type="ARBA" id="ARBA00022824"/>
    </source>
</evidence>
<evidence type="ECO:0000256" key="1">
    <source>
        <dbReference type="ARBA" id="ARBA00004389"/>
    </source>
</evidence>
<dbReference type="AlphaFoldDB" id="A0A6F9DSI3"/>
<keyword evidence="7" id="KW-0712">Selenocysteine</keyword>
<protein>
    <submittedName>
        <fullName evidence="12">Selenoprotein S</fullName>
    </submittedName>
</protein>
<keyword evidence="6" id="KW-0256">Endoplasmic reticulum</keyword>
<evidence type="ECO:0000256" key="8">
    <source>
        <dbReference type="ARBA" id="ARBA00022989"/>
    </source>
</evidence>
<evidence type="ECO:0000256" key="9">
    <source>
        <dbReference type="ARBA" id="ARBA00023136"/>
    </source>
</evidence>
<organism evidence="12">
    <name type="scientific">Phallusia mammillata</name>
    <dbReference type="NCBI Taxonomy" id="59560"/>
    <lineage>
        <taxon>Eukaryota</taxon>
        <taxon>Metazoa</taxon>
        <taxon>Chordata</taxon>
        <taxon>Tunicata</taxon>
        <taxon>Ascidiacea</taxon>
        <taxon>Phlebobranchia</taxon>
        <taxon>Ascidiidae</taxon>
        <taxon>Phallusia</taxon>
    </lineage>
</organism>
<accession>A0A6F9DSI3</accession>
<keyword evidence="5 11" id="KW-0812">Transmembrane</keyword>
<feature type="region of interest" description="Disordered" evidence="10">
    <location>
        <begin position="123"/>
        <end position="199"/>
    </location>
</feature>
<comment type="similarity">
    <text evidence="3">Belongs to the selenoprotein S family.</text>
</comment>
<evidence type="ECO:0000256" key="10">
    <source>
        <dbReference type="SAM" id="MobiDB-lite"/>
    </source>
</evidence>